<protein>
    <submittedName>
        <fullName evidence="2">Uncharacterized protein</fullName>
    </submittedName>
</protein>
<dbReference type="EMBL" id="BK016224">
    <property type="protein sequence ID" value="DAG03196.1"/>
    <property type="molecule type" value="Genomic_DNA"/>
</dbReference>
<evidence type="ECO:0000313" key="2">
    <source>
        <dbReference type="EMBL" id="DAG03196.1"/>
    </source>
</evidence>
<evidence type="ECO:0000256" key="1">
    <source>
        <dbReference type="SAM" id="MobiDB-lite"/>
    </source>
</evidence>
<name>A0A8S5V8Z7_9CAUD</name>
<proteinExistence type="predicted"/>
<sequence>MRRERNGTLCRTGRRSTAPGRQDRLRAARLLETR</sequence>
<feature type="region of interest" description="Disordered" evidence="1">
    <location>
        <begin position="1"/>
        <end position="34"/>
    </location>
</feature>
<organism evidence="2">
    <name type="scientific">Caudovirales sp. ctCpR1</name>
    <dbReference type="NCBI Taxonomy" id="2825760"/>
    <lineage>
        <taxon>Viruses</taxon>
        <taxon>Duplodnaviria</taxon>
        <taxon>Heunggongvirae</taxon>
        <taxon>Uroviricota</taxon>
        <taxon>Caudoviricetes</taxon>
    </lineage>
</organism>
<reference evidence="2" key="1">
    <citation type="journal article" date="2021" name="Proc. Natl. Acad. Sci. U.S.A.">
        <title>A Catalog of Tens of Thousands of Viruses from Human Metagenomes Reveals Hidden Associations with Chronic Diseases.</title>
        <authorList>
            <person name="Tisza M.J."/>
            <person name="Buck C.B."/>
        </authorList>
    </citation>
    <scope>NUCLEOTIDE SEQUENCE</scope>
    <source>
        <strain evidence="2">CtCpR1</strain>
    </source>
</reference>
<feature type="compositionally biased region" description="Basic and acidic residues" evidence="1">
    <location>
        <begin position="21"/>
        <end position="34"/>
    </location>
</feature>
<accession>A0A8S5V8Z7</accession>